<dbReference type="RefSeq" id="WP_145762335.1">
    <property type="nucleotide sequence ID" value="NZ_CP109114.1"/>
</dbReference>
<protein>
    <recommendedName>
        <fullName evidence="3">Secreted protein</fullName>
    </recommendedName>
</protein>
<organism evidence="1 2">
    <name type="scientific">Streptomyces brevispora</name>
    <dbReference type="NCBI Taxonomy" id="887462"/>
    <lineage>
        <taxon>Bacteria</taxon>
        <taxon>Bacillati</taxon>
        <taxon>Actinomycetota</taxon>
        <taxon>Actinomycetes</taxon>
        <taxon>Kitasatosporales</taxon>
        <taxon>Streptomycetaceae</taxon>
        <taxon>Streptomyces</taxon>
    </lineage>
</organism>
<gene>
    <name evidence="1" type="ORF">OIE64_31970</name>
</gene>
<name>A0ABZ1GD41_9ACTN</name>
<dbReference type="EMBL" id="CP109114">
    <property type="protein sequence ID" value="WSC16994.1"/>
    <property type="molecule type" value="Genomic_DNA"/>
</dbReference>
<keyword evidence="2" id="KW-1185">Reference proteome</keyword>
<evidence type="ECO:0000313" key="1">
    <source>
        <dbReference type="EMBL" id="WSC16994.1"/>
    </source>
</evidence>
<sequence>MSLARLSSAFSFFNALSWADSSDVVPGRVPASISCCFSQFRSVSREPMPSFSVTACRAAVSFG</sequence>
<dbReference type="Proteomes" id="UP001330827">
    <property type="component" value="Chromosome"/>
</dbReference>
<reference evidence="1 2" key="1">
    <citation type="submission" date="2022-10" db="EMBL/GenBank/DDBJ databases">
        <title>The complete genomes of actinobacterial strains from the NBC collection.</title>
        <authorList>
            <person name="Joergensen T.S."/>
            <person name="Alvarez Arevalo M."/>
            <person name="Sterndorff E.B."/>
            <person name="Faurdal D."/>
            <person name="Vuksanovic O."/>
            <person name="Mourched A.-S."/>
            <person name="Charusanti P."/>
            <person name="Shaw S."/>
            <person name="Blin K."/>
            <person name="Weber T."/>
        </authorList>
    </citation>
    <scope>NUCLEOTIDE SEQUENCE [LARGE SCALE GENOMIC DNA]</scope>
    <source>
        <strain evidence="1 2">NBC 01769</strain>
    </source>
</reference>
<evidence type="ECO:0008006" key="3">
    <source>
        <dbReference type="Google" id="ProtNLM"/>
    </source>
</evidence>
<evidence type="ECO:0000313" key="2">
    <source>
        <dbReference type="Proteomes" id="UP001330827"/>
    </source>
</evidence>
<accession>A0ABZ1GD41</accession>
<proteinExistence type="predicted"/>